<dbReference type="GO" id="GO:0000423">
    <property type="term" value="P:mitophagy"/>
    <property type="evidence" value="ECO:0007669"/>
    <property type="project" value="InterPro"/>
</dbReference>
<comment type="caution">
    <text evidence="1">The sequence shown here is derived from an EMBL/GenBank/DDBJ whole genome shotgun (WGS) entry which is preliminary data.</text>
</comment>
<proteinExistence type="predicted"/>
<dbReference type="OrthoDB" id="2430343at2759"/>
<dbReference type="InterPro" id="IPR013898">
    <property type="entry name" value="Atg43"/>
</dbReference>
<sequence length="157" mass="18340">MAANSYANLYQHDEQLDDLYERQRLERLYGSLDDEEEEENLDVVRRPLTRPAIPDLRFENQFNNSVNALQSQGATKSQIFFSVVIKDQLILPFISGFSWCLCSHLWRWWRVRGKHQQKESSAFWRGMKHGISKWCSSVYATFVNLPALTSQPKPAQS</sequence>
<accession>A0A8H7BNR8</accession>
<evidence type="ECO:0000313" key="1">
    <source>
        <dbReference type="EMBL" id="KAF7723813.1"/>
    </source>
</evidence>
<gene>
    <name evidence="1" type="ORF">EC973_001597</name>
</gene>
<dbReference type="PANTHER" id="PTHR38699">
    <property type="entry name" value="CHROMOSOME 1, WHOLE GENOME SHOTGUN SEQUENCE"/>
    <property type="match status" value="1"/>
</dbReference>
<keyword evidence="2" id="KW-1185">Reference proteome</keyword>
<name>A0A8H7BNR8_9FUNG</name>
<dbReference type="EMBL" id="JABAYA010000139">
    <property type="protein sequence ID" value="KAF7723813.1"/>
    <property type="molecule type" value="Genomic_DNA"/>
</dbReference>
<organism evidence="1 2">
    <name type="scientific">Apophysomyces ossiformis</name>
    <dbReference type="NCBI Taxonomy" id="679940"/>
    <lineage>
        <taxon>Eukaryota</taxon>
        <taxon>Fungi</taxon>
        <taxon>Fungi incertae sedis</taxon>
        <taxon>Mucoromycota</taxon>
        <taxon>Mucoromycotina</taxon>
        <taxon>Mucoromycetes</taxon>
        <taxon>Mucorales</taxon>
        <taxon>Mucorineae</taxon>
        <taxon>Mucoraceae</taxon>
        <taxon>Apophysomyces</taxon>
    </lineage>
</organism>
<dbReference type="GO" id="GO:0140580">
    <property type="term" value="F:mitochondrion autophagosome adaptor activity"/>
    <property type="evidence" value="ECO:0007669"/>
    <property type="project" value="InterPro"/>
</dbReference>
<evidence type="ECO:0000313" key="2">
    <source>
        <dbReference type="Proteomes" id="UP000605846"/>
    </source>
</evidence>
<protein>
    <submittedName>
        <fullName evidence="1">Uncharacterized protein</fullName>
    </submittedName>
</protein>
<reference evidence="1" key="1">
    <citation type="submission" date="2020-01" db="EMBL/GenBank/DDBJ databases">
        <title>Genome Sequencing of Three Apophysomyces-Like Fungal Strains Confirms a Novel Fungal Genus in the Mucoromycota with divergent Burkholderia-like Endosymbiotic Bacteria.</title>
        <authorList>
            <person name="Stajich J.E."/>
            <person name="Macias A.M."/>
            <person name="Carter-House D."/>
            <person name="Lovett B."/>
            <person name="Kasson L.R."/>
            <person name="Berry K."/>
            <person name="Grigoriev I."/>
            <person name="Chang Y."/>
            <person name="Spatafora J."/>
            <person name="Kasson M.T."/>
        </authorList>
    </citation>
    <scope>NUCLEOTIDE SEQUENCE</scope>
    <source>
        <strain evidence="1">NRRL A-21654</strain>
    </source>
</reference>
<dbReference type="Proteomes" id="UP000605846">
    <property type="component" value="Unassembled WGS sequence"/>
</dbReference>
<dbReference type="AlphaFoldDB" id="A0A8H7BNR8"/>
<dbReference type="PANTHER" id="PTHR38699:SF1">
    <property type="entry name" value="MITOPHAGY RECEPTOR ATG43"/>
    <property type="match status" value="1"/>
</dbReference>